<evidence type="ECO:0008006" key="3">
    <source>
        <dbReference type="Google" id="ProtNLM"/>
    </source>
</evidence>
<gene>
    <name evidence="2" type="ORF">PCOS0759_LOCUS7207</name>
</gene>
<feature type="region of interest" description="Disordered" evidence="1">
    <location>
        <begin position="843"/>
        <end position="922"/>
    </location>
</feature>
<dbReference type="EMBL" id="HBGD01008754">
    <property type="protein sequence ID" value="CAD9083953.1"/>
    <property type="molecule type" value="Transcribed_RNA"/>
</dbReference>
<protein>
    <recommendedName>
        <fullName evidence="3">Myb-like domain-containing protein</fullName>
    </recommendedName>
</protein>
<feature type="compositionally biased region" description="Polar residues" evidence="1">
    <location>
        <begin position="139"/>
        <end position="156"/>
    </location>
</feature>
<feature type="compositionally biased region" description="Low complexity" evidence="1">
    <location>
        <begin position="186"/>
        <end position="212"/>
    </location>
</feature>
<dbReference type="PANTHER" id="PTHR24216">
    <property type="entry name" value="PAXILLIN-RELATED"/>
    <property type="match status" value="1"/>
</dbReference>
<organism evidence="2">
    <name type="scientific">Percolomonas cosmopolitus</name>
    <dbReference type="NCBI Taxonomy" id="63605"/>
    <lineage>
        <taxon>Eukaryota</taxon>
        <taxon>Discoba</taxon>
        <taxon>Heterolobosea</taxon>
        <taxon>Tetramitia</taxon>
        <taxon>Eutetramitia</taxon>
        <taxon>Percolomonadidae</taxon>
        <taxon>Percolomonas</taxon>
    </lineage>
</organism>
<name>A0A7S1KSA9_9EUKA</name>
<feature type="compositionally biased region" description="Polar residues" evidence="1">
    <location>
        <begin position="942"/>
        <end position="974"/>
    </location>
</feature>
<feature type="compositionally biased region" description="Basic residues" evidence="1">
    <location>
        <begin position="724"/>
        <end position="738"/>
    </location>
</feature>
<feature type="compositionally biased region" description="Basic and acidic residues" evidence="1">
    <location>
        <begin position="906"/>
        <end position="917"/>
    </location>
</feature>
<sequence length="1115" mass="123168">MSPAINSDATLNPTANLQWDSRIGRGDHGDDVVDKSVRYTVQAAEMNGLPHQLRFHPRGVADSLLTPPKIPSGLLNGGLSSGGIIDASPSALPTPPHTDTPPMNNLSRLSNSSNLNISFSSFGVPGEAESLPQKEDTSIHQTSNPVAGSTQTSHPPETTLRPRVQLHLQRPSIVAANTTLNPSPVPQNTTTTTASQNVQSSQSSLLPNLLNNDYDEADSDSDYSGNDARIEEDDEQELMNMFRPPQTSTFTTDTSHLPLSDASQVIINQNGTEEIIQNDDNSDNFFLSPIESSELSFLQWDLFKMDFITNNVTEDDQESEDDEFIATLSDDEEDWMDIVVPEDELRQLEGEKIEASSKAESSPATTTSTPRRSPRIPKTVTSSHQGDAPTTTTTTTTTQPPTSSAALTPQTLWESSGSTPEKANSSPQFSHLLSTPPLSTTPPSLPGQAPVNSSTSPNPKYSPETPLHVTLKAQFLSHFQLLLTNYLISLRENKDIDLMRSLLVNLFTFRESPFLPENFKKAWGQIESFLEACNPETIPKGVQRKTKNQFLWESLGIFKHCNLPLDPHILGIIDEDIKGIRSIFVPAEDRLLAIGIDQYGNDYAMIAQELLPGKKEDQVLNRIRNITAKRMKDNPIYITLERKKGRDKKKLLEGVRRFGQDFKTINQEMFDGSENGRTLSLLYKEIDRESKDEALKVYKQIQENKRLKRLEETSNDFFDEMRNRKQRKKEKKGKRKKPGPSSYSVPQAIPINITGQKILFPSRGPPARMMGLPGNITVLGPITSLPPGAAARLSTTSMPLMPPRTPPKTGQRASGNLHGHTTHPPHTPQRDDVASVVNFPPDMPTPPQDGTPFWTPPTNSSRKRERGMEFFSHSGKKRRVDVSPHLKSPLVTPIPSEIVLSPQMSEEAKDSDAKPAEPARYPISRDAFHVEYLDVPPKRQLFPTSPQSSDQQQEQIDTQTVNSVPQTNVKKGTNSSTATRSTPPPTITTSASTSSTTPSSPSTATAAPSATISAPSTTSSPSTVIDPPVKPSHEQSTSESAAPTPADSSSRPWTTEEQSYILRCLKECGTEATKLERKWDQDREEGKISRSNRELHIHAHDLLLKFSEFKQRRKH</sequence>
<reference evidence="2" key="1">
    <citation type="submission" date="2021-01" db="EMBL/GenBank/DDBJ databases">
        <authorList>
            <person name="Corre E."/>
            <person name="Pelletier E."/>
            <person name="Niang G."/>
            <person name="Scheremetjew M."/>
            <person name="Finn R."/>
            <person name="Kale V."/>
            <person name="Holt S."/>
            <person name="Cochrane G."/>
            <person name="Meng A."/>
            <person name="Brown T."/>
            <person name="Cohen L."/>
        </authorList>
    </citation>
    <scope>NUCLEOTIDE SEQUENCE</scope>
    <source>
        <strain evidence="2">WS</strain>
    </source>
</reference>
<evidence type="ECO:0000313" key="2">
    <source>
        <dbReference type="EMBL" id="CAD9083953.1"/>
    </source>
</evidence>
<feature type="region of interest" description="Disordered" evidence="1">
    <location>
        <begin position="718"/>
        <end position="748"/>
    </location>
</feature>
<feature type="compositionally biased region" description="Low complexity" evidence="1">
    <location>
        <begin position="358"/>
        <end position="379"/>
    </location>
</feature>
<evidence type="ECO:0000256" key="1">
    <source>
        <dbReference type="SAM" id="MobiDB-lite"/>
    </source>
</evidence>
<feature type="compositionally biased region" description="Polar residues" evidence="1">
    <location>
        <begin position="403"/>
        <end position="431"/>
    </location>
</feature>
<feature type="region of interest" description="Disordered" evidence="1">
    <location>
        <begin position="176"/>
        <end position="227"/>
    </location>
</feature>
<dbReference type="PANTHER" id="PTHR24216:SF65">
    <property type="entry name" value="PAXILLIN-LIKE PROTEIN 1"/>
    <property type="match status" value="1"/>
</dbReference>
<feature type="region of interest" description="Disordered" evidence="1">
    <location>
        <begin position="352"/>
        <end position="463"/>
    </location>
</feature>
<accession>A0A7S1KSA9</accession>
<feature type="compositionally biased region" description="Low complexity" evidence="1">
    <location>
        <begin position="104"/>
        <end position="121"/>
    </location>
</feature>
<feature type="region of interest" description="Disordered" evidence="1">
    <location>
        <begin position="86"/>
        <end position="158"/>
    </location>
</feature>
<feature type="region of interest" description="Disordered" evidence="1">
    <location>
        <begin position="796"/>
        <end position="830"/>
    </location>
</feature>
<feature type="compositionally biased region" description="Polar residues" evidence="1">
    <location>
        <begin position="450"/>
        <end position="459"/>
    </location>
</feature>
<feature type="compositionally biased region" description="Low complexity" evidence="1">
    <location>
        <begin position="975"/>
        <end position="1023"/>
    </location>
</feature>
<feature type="compositionally biased region" description="Polar residues" evidence="1">
    <location>
        <begin position="1034"/>
        <end position="1055"/>
    </location>
</feature>
<feature type="region of interest" description="Disordered" evidence="1">
    <location>
        <begin position="938"/>
        <end position="1055"/>
    </location>
</feature>
<dbReference type="AlphaFoldDB" id="A0A7S1KSA9"/>
<proteinExistence type="predicted"/>
<feature type="compositionally biased region" description="Low complexity" evidence="1">
    <location>
        <begin position="389"/>
        <end position="402"/>
    </location>
</feature>